<proteinExistence type="inferred from homology"/>
<keyword evidence="11" id="KW-0808">Transferase</keyword>
<dbReference type="NCBIfam" id="TIGR00150">
    <property type="entry name" value="T6A_YjeE"/>
    <property type="match status" value="1"/>
</dbReference>
<gene>
    <name evidence="11" type="primary">tsaE</name>
    <name evidence="11" type="ORF">E6H00_10480</name>
</gene>
<keyword evidence="7" id="KW-0547">Nucleotide-binding</keyword>
<reference evidence="11 12" key="1">
    <citation type="journal article" date="2019" name="Nat. Microbiol.">
        <title>Mediterranean grassland soil C-N compound turnover is dependent on rainfall and depth, and is mediated by genomically divergent microorganisms.</title>
        <authorList>
            <person name="Diamond S."/>
            <person name="Andeer P.F."/>
            <person name="Li Z."/>
            <person name="Crits-Christoph A."/>
            <person name="Burstein D."/>
            <person name="Anantharaman K."/>
            <person name="Lane K.R."/>
            <person name="Thomas B.C."/>
            <person name="Pan C."/>
            <person name="Northen T.R."/>
            <person name="Banfield J.F."/>
        </authorList>
    </citation>
    <scope>NUCLEOTIDE SEQUENCE [LARGE SCALE GENOMIC DNA]</scope>
    <source>
        <strain evidence="11">NP_3</strain>
    </source>
</reference>
<evidence type="ECO:0000256" key="1">
    <source>
        <dbReference type="ARBA" id="ARBA00004496"/>
    </source>
</evidence>
<keyword evidence="4" id="KW-0963">Cytoplasm</keyword>
<evidence type="ECO:0000256" key="7">
    <source>
        <dbReference type="ARBA" id="ARBA00022741"/>
    </source>
</evidence>
<accession>A0A537K163</accession>
<dbReference type="PANTHER" id="PTHR33540:SF2">
    <property type="entry name" value="TRNA THREONYLCARBAMOYLADENOSINE BIOSYNTHESIS PROTEIN TSAE"/>
    <property type="match status" value="1"/>
</dbReference>
<dbReference type="InterPro" id="IPR027417">
    <property type="entry name" value="P-loop_NTPase"/>
</dbReference>
<dbReference type="GO" id="GO:0002949">
    <property type="term" value="P:tRNA threonylcarbamoyladenosine modification"/>
    <property type="evidence" value="ECO:0007669"/>
    <property type="project" value="InterPro"/>
</dbReference>
<dbReference type="GO" id="GO:0005737">
    <property type="term" value="C:cytoplasm"/>
    <property type="evidence" value="ECO:0007669"/>
    <property type="project" value="UniProtKB-SubCell"/>
</dbReference>
<evidence type="ECO:0000313" key="12">
    <source>
        <dbReference type="Proteomes" id="UP000318509"/>
    </source>
</evidence>
<dbReference type="GO" id="GO:0016740">
    <property type="term" value="F:transferase activity"/>
    <property type="evidence" value="ECO:0007669"/>
    <property type="project" value="UniProtKB-KW"/>
</dbReference>
<dbReference type="Pfam" id="PF02367">
    <property type="entry name" value="TsaE"/>
    <property type="match status" value="1"/>
</dbReference>
<evidence type="ECO:0000256" key="9">
    <source>
        <dbReference type="ARBA" id="ARBA00022842"/>
    </source>
</evidence>
<evidence type="ECO:0000256" key="6">
    <source>
        <dbReference type="ARBA" id="ARBA00022723"/>
    </source>
</evidence>
<evidence type="ECO:0000256" key="2">
    <source>
        <dbReference type="ARBA" id="ARBA00007599"/>
    </source>
</evidence>
<protein>
    <recommendedName>
        <fullName evidence="3">tRNA threonylcarbamoyladenosine biosynthesis protein TsaE</fullName>
    </recommendedName>
    <alternativeName>
        <fullName evidence="10">t(6)A37 threonylcarbamoyladenosine biosynthesis protein TsaE</fullName>
    </alternativeName>
</protein>
<dbReference type="PANTHER" id="PTHR33540">
    <property type="entry name" value="TRNA THREONYLCARBAMOYLADENOSINE BIOSYNTHESIS PROTEIN TSAE"/>
    <property type="match status" value="1"/>
</dbReference>
<dbReference type="EMBL" id="VBAK01000128">
    <property type="protein sequence ID" value="TMI89216.1"/>
    <property type="molecule type" value="Genomic_DNA"/>
</dbReference>
<dbReference type="GO" id="GO:0005524">
    <property type="term" value="F:ATP binding"/>
    <property type="evidence" value="ECO:0007669"/>
    <property type="project" value="UniProtKB-KW"/>
</dbReference>
<evidence type="ECO:0000256" key="3">
    <source>
        <dbReference type="ARBA" id="ARBA00019010"/>
    </source>
</evidence>
<dbReference type="InterPro" id="IPR003442">
    <property type="entry name" value="T6A_TsaE"/>
</dbReference>
<comment type="similarity">
    <text evidence="2">Belongs to the TsaE family.</text>
</comment>
<comment type="caution">
    <text evidence="11">The sequence shown here is derived from an EMBL/GenBank/DDBJ whole genome shotgun (WGS) entry which is preliminary data.</text>
</comment>
<dbReference type="Proteomes" id="UP000318509">
    <property type="component" value="Unassembled WGS sequence"/>
</dbReference>
<dbReference type="AlphaFoldDB" id="A0A537K163"/>
<evidence type="ECO:0000256" key="10">
    <source>
        <dbReference type="ARBA" id="ARBA00032441"/>
    </source>
</evidence>
<dbReference type="GO" id="GO:0046872">
    <property type="term" value="F:metal ion binding"/>
    <property type="evidence" value="ECO:0007669"/>
    <property type="project" value="UniProtKB-KW"/>
</dbReference>
<evidence type="ECO:0000313" key="11">
    <source>
        <dbReference type="EMBL" id="TMI89216.1"/>
    </source>
</evidence>
<evidence type="ECO:0000256" key="5">
    <source>
        <dbReference type="ARBA" id="ARBA00022694"/>
    </source>
</evidence>
<keyword evidence="8" id="KW-0067">ATP-binding</keyword>
<comment type="subcellular location">
    <subcellularLocation>
        <location evidence="1">Cytoplasm</location>
    </subcellularLocation>
</comment>
<evidence type="ECO:0000256" key="4">
    <source>
        <dbReference type="ARBA" id="ARBA00022490"/>
    </source>
</evidence>
<keyword evidence="6" id="KW-0479">Metal-binding</keyword>
<dbReference type="SUPFAM" id="SSF52540">
    <property type="entry name" value="P-loop containing nucleoside triphosphate hydrolases"/>
    <property type="match status" value="1"/>
</dbReference>
<dbReference type="Gene3D" id="3.40.50.300">
    <property type="entry name" value="P-loop containing nucleotide triphosphate hydrolases"/>
    <property type="match status" value="1"/>
</dbReference>
<organism evidence="11 12">
    <name type="scientific">Candidatus Segetimicrobium genomatis</name>
    <dbReference type="NCBI Taxonomy" id="2569760"/>
    <lineage>
        <taxon>Bacteria</taxon>
        <taxon>Bacillati</taxon>
        <taxon>Candidatus Sysuimicrobiota</taxon>
        <taxon>Candidatus Sysuimicrobiia</taxon>
        <taxon>Candidatus Sysuimicrobiales</taxon>
        <taxon>Candidatus Segetimicrobiaceae</taxon>
        <taxon>Candidatus Segetimicrobium</taxon>
    </lineage>
</organism>
<evidence type="ECO:0000256" key="8">
    <source>
        <dbReference type="ARBA" id="ARBA00022840"/>
    </source>
</evidence>
<sequence>MCTRAPEETRSLGEALGGALRRAADAPGAGPGAGPAAVLGLAGPPGSGKTCFVQGLARGLGVRGVVRSPTFTLIHEHRGPVPLSHVDLYRLEASDLEGLGLEEILDGAGVVAIEWADRAPGALPPEHLLIEFEFGPGESDRCLRFIPRGPLAERCVAVLRACASSR</sequence>
<keyword evidence="9" id="KW-0460">Magnesium</keyword>
<keyword evidence="5" id="KW-0819">tRNA processing</keyword>
<name>A0A537K163_9BACT</name>